<dbReference type="Pfam" id="PF07882">
    <property type="entry name" value="Fucose_iso_N2"/>
    <property type="match status" value="1"/>
</dbReference>
<evidence type="ECO:0000256" key="4">
    <source>
        <dbReference type="ARBA" id="ARBA00023277"/>
    </source>
</evidence>
<protein>
    <recommendedName>
        <fullName evidence="5">FucIase</fullName>
    </recommendedName>
</protein>
<dbReference type="CDD" id="cd00578">
    <property type="entry name" value="L-fuc_L-ara-isomerases"/>
    <property type="match status" value="1"/>
</dbReference>
<dbReference type="Gene3D" id="3.40.275.10">
    <property type="entry name" value="L-fucose Isomerase, Chain A, domain 2"/>
    <property type="match status" value="1"/>
</dbReference>
<dbReference type="InterPro" id="IPR038391">
    <property type="entry name" value="Fucose_iso_dom1_sf"/>
</dbReference>
<evidence type="ECO:0000256" key="5">
    <source>
        <dbReference type="ARBA" id="ARBA00030454"/>
    </source>
</evidence>
<accession>A0A7D6ZG81</accession>
<evidence type="ECO:0000313" key="10">
    <source>
        <dbReference type="Proteomes" id="UP000515512"/>
    </source>
</evidence>
<dbReference type="GO" id="GO:0008790">
    <property type="term" value="F:arabinose isomerase activity"/>
    <property type="evidence" value="ECO:0007669"/>
    <property type="project" value="TreeGrafter"/>
</dbReference>
<evidence type="ECO:0000313" key="9">
    <source>
        <dbReference type="EMBL" id="QLY30199.1"/>
    </source>
</evidence>
<feature type="domain" description="L-fucose isomerase N-terminal-2" evidence="8">
    <location>
        <begin position="254"/>
        <end position="310"/>
    </location>
</feature>
<dbReference type="PANTHER" id="PTHR37840:SF1">
    <property type="entry name" value="L-FUCOSE ISOMERASE"/>
    <property type="match status" value="1"/>
</dbReference>
<feature type="domain" description="L-fucose isomerase C-terminal" evidence="6">
    <location>
        <begin position="331"/>
        <end position="467"/>
    </location>
</feature>
<dbReference type="GO" id="GO:0008736">
    <property type="term" value="F:L-fucose isomerase activity"/>
    <property type="evidence" value="ECO:0007669"/>
    <property type="project" value="InterPro"/>
</dbReference>
<dbReference type="InterPro" id="IPR038393">
    <property type="entry name" value="Fuc_iso_dom3_sf"/>
</dbReference>
<dbReference type="Pfam" id="PF07881">
    <property type="entry name" value="Fucose_iso_N1"/>
    <property type="match status" value="1"/>
</dbReference>
<dbReference type="AlphaFoldDB" id="A0A7D6ZG81"/>
<dbReference type="Gene3D" id="3.40.50.1070">
    <property type="match status" value="1"/>
</dbReference>
<evidence type="ECO:0000256" key="1">
    <source>
        <dbReference type="ARBA" id="ARBA00022723"/>
    </source>
</evidence>
<dbReference type="SUPFAM" id="SSF53743">
    <property type="entry name" value="FucI/AraA N-terminal and middle domains"/>
    <property type="match status" value="1"/>
</dbReference>
<keyword evidence="10" id="KW-1185">Reference proteome</keyword>
<name>A0A7D6ZG81_9NOCA</name>
<gene>
    <name evidence="9" type="ORF">H0264_34405</name>
</gene>
<dbReference type="GO" id="GO:0019571">
    <property type="term" value="P:D-arabinose catabolic process"/>
    <property type="evidence" value="ECO:0007669"/>
    <property type="project" value="TreeGrafter"/>
</dbReference>
<keyword evidence="1" id="KW-0479">Metal-binding</keyword>
<keyword evidence="2" id="KW-0464">Manganese</keyword>
<dbReference type="InterPro" id="IPR012889">
    <property type="entry name" value="Fucose_isomerase_N2"/>
</dbReference>
<organism evidence="9 10">
    <name type="scientific">Nocardia huaxiensis</name>
    <dbReference type="NCBI Taxonomy" id="2755382"/>
    <lineage>
        <taxon>Bacteria</taxon>
        <taxon>Bacillati</taxon>
        <taxon>Actinomycetota</taxon>
        <taxon>Actinomycetes</taxon>
        <taxon>Mycobacteriales</taxon>
        <taxon>Nocardiaceae</taxon>
        <taxon>Nocardia</taxon>
    </lineage>
</organism>
<dbReference type="Proteomes" id="UP000515512">
    <property type="component" value="Chromosome"/>
</dbReference>
<keyword evidence="4" id="KW-0119">Carbohydrate metabolism</keyword>
<dbReference type="InterPro" id="IPR009015">
    <property type="entry name" value="Fucose_isomerase_N/cen_sf"/>
</dbReference>
<evidence type="ECO:0000256" key="2">
    <source>
        <dbReference type="ARBA" id="ARBA00023211"/>
    </source>
</evidence>
<evidence type="ECO:0000259" key="7">
    <source>
        <dbReference type="Pfam" id="PF07881"/>
    </source>
</evidence>
<sequence length="472" mass="51723">MARIGVISISDGRDYVHGGIVGFIRTVEDRLVTELIAAGHHVVRGVEPVGSNEQAVAVARRVQAAGVDLTVLHYAVWAFPHFTMLAAGALDGPLLLLSNIDPVQPGMVGMLAAGGALDQIGREHARLWGDPADPDLIAAIGARARAAAAVRSLRGSTFGRIGGRPMGMNTAVANTDQWQRQFGVDVEEIDQWEIVRRADTADAGEAKGAREWLERTTAGVHYDGRKLTPELLERQIRSYLAMRDLIAEWHLDFTGIKGQPELTQYFATMDIAEAFLNDPYDWNGPKEPHVCATEADMDGALTMQLFKRITGTPVLFADVRHYHADRDIWDLCNSGQHATWYAARSAVAAENLSRVHLYPEVFFFPAGGASVHHLAAPGEMTLGRLTRKNGDYRMQLMLGAFETYADTVNEALMKQSTWEWPHAFARLDAHAGDFLTRFGANHIHAVPGDQRATVRAACELLGITVDEFTRAG</sequence>
<dbReference type="InterPro" id="IPR015888">
    <property type="entry name" value="Fuc_isomerase_C"/>
</dbReference>
<feature type="domain" description="L-fucose isomerase N-terminal-1" evidence="7">
    <location>
        <begin position="2"/>
        <end position="155"/>
    </location>
</feature>
<evidence type="ECO:0000259" key="6">
    <source>
        <dbReference type="Pfam" id="PF02952"/>
    </source>
</evidence>
<dbReference type="InterPro" id="IPR012888">
    <property type="entry name" value="Fucose_iso_N1"/>
</dbReference>
<dbReference type="KEGG" id="nhu:H0264_34405"/>
<evidence type="ECO:0000256" key="3">
    <source>
        <dbReference type="ARBA" id="ARBA00023235"/>
    </source>
</evidence>
<dbReference type="GO" id="GO:0030145">
    <property type="term" value="F:manganese ion binding"/>
    <property type="evidence" value="ECO:0007669"/>
    <property type="project" value="InterPro"/>
</dbReference>
<reference evidence="9 10" key="1">
    <citation type="submission" date="2020-07" db="EMBL/GenBank/DDBJ databases">
        <authorList>
            <person name="Zhuang K."/>
            <person name="Ran Y."/>
        </authorList>
    </citation>
    <scope>NUCLEOTIDE SEQUENCE [LARGE SCALE GENOMIC DNA]</scope>
    <source>
        <strain evidence="9 10">WCH-YHL-001</strain>
    </source>
</reference>
<dbReference type="EMBL" id="CP059399">
    <property type="protein sequence ID" value="QLY30199.1"/>
    <property type="molecule type" value="Genomic_DNA"/>
</dbReference>
<proteinExistence type="predicted"/>
<dbReference type="InterPro" id="IPR038392">
    <property type="entry name" value="Fucose_isomerase_dom2_sf"/>
</dbReference>
<keyword evidence="3 9" id="KW-0413">Isomerase</keyword>
<dbReference type="PANTHER" id="PTHR37840">
    <property type="entry name" value="L-FUCOSE ISOMERASE"/>
    <property type="match status" value="1"/>
</dbReference>
<dbReference type="GO" id="GO:0042355">
    <property type="term" value="P:L-fucose catabolic process"/>
    <property type="evidence" value="ECO:0007669"/>
    <property type="project" value="TreeGrafter"/>
</dbReference>
<evidence type="ECO:0000259" key="8">
    <source>
        <dbReference type="Pfam" id="PF07882"/>
    </source>
</evidence>
<dbReference type="Pfam" id="PF02952">
    <property type="entry name" value="Fucose_iso_C"/>
    <property type="match status" value="1"/>
</dbReference>
<dbReference type="GO" id="GO:0005737">
    <property type="term" value="C:cytoplasm"/>
    <property type="evidence" value="ECO:0007669"/>
    <property type="project" value="InterPro"/>
</dbReference>
<dbReference type="InterPro" id="IPR005763">
    <property type="entry name" value="Fucose_isomerase"/>
</dbReference>
<dbReference type="RefSeq" id="WP_181581398.1">
    <property type="nucleotide sequence ID" value="NZ_CP059399.1"/>
</dbReference>
<dbReference type="Gene3D" id="3.20.14.10">
    <property type="entry name" value="L-fucose/L-arabinose isomerase, C-terminal"/>
    <property type="match status" value="1"/>
</dbReference>